<keyword evidence="3 9" id="KW-0963">Cytoplasm</keyword>
<feature type="active site" description="Cysteine persulfide intermediate" evidence="9">
    <location>
        <position position="330"/>
    </location>
</feature>
<keyword evidence="9" id="KW-0001">2Fe-2S</keyword>
<comment type="subcellular location">
    <subcellularLocation>
        <location evidence="9">Cytoplasm</location>
    </subcellularLocation>
</comment>
<dbReference type="NCBIfam" id="NF002806">
    <property type="entry name" value="PRK02948.1"/>
    <property type="match status" value="1"/>
</dbReference>
<feature type="binding site" description="via persulfide group" evidence="9">
    <location>
        <position position="330"/>
    </location>
    <ligand>
        <name>[2Fe-2S] cluster</name>
        <dbReference type="ChEBI" id="CHEBI:190135"/>
        <note>ligand shared with IscU</note>
    </ligand>
</feature>
<dbReference type="InterPro" id="IPR017772">
    <property type="entry name" value="Cys_deSase_NifS_bac/arc"/>
</dbReference>
<evidence type="ECO:0000313" key="13">
    <source>
        <dbReference type="Proteomes" id="UP001281203"/>
    </source>
</evidence>
<evidence type="ECO:0000256" key="3">
    <source>
        <dbReference type="ARBA" id="ARBA00022490"/>
    </source>
</evidence>
<evidence type="ECO:0000313" key="12">
    <source>
        <dbReference type="EMBL" id="MDV2480491.1"/>
    </source>
</evidence>
<proteinExistence type="inferred from homology"/>
<comment type="catalytic activity">
    <reaction evidence="9">
        <text>(sulfur carrier)-H + L-cysteine = (sulfur carrier)-SH + L-alanine</text>
        <dbReference type="Rhea" id="RHEA:43892"/>
        <dbReference type="Rhea" id="RHEA-COMP:14737"/>
        <dbReference type="Rhea" id="RHEA-COMP:14739"/>
        <dbReference type="ChEBI" id="CHEBI:29917"/>
        <dbReference type="ChEBI" id="CHEBI:35235"/>
        <dbReference type="ChEBI" id="CHEBI:57972"/>
        <dbReference type="ChEBI" id="CHEBI:64428"/>
        <dbReference type="EC" id="2.8.1.7"/>
    </reaction>
</comment>
<protein>
    <recommendedName>
        <fullName evidence="9">Cysteine desulfurase IscS</fullName>
        <ecNumber evidence="9">2.8.1.7</ecNumber>
    </recommendedName>
</protein>
<dbReference type="HAMAP" id="MF_00331">
    <property type="entry name" value="Cys_desulf_IscS"/>
    <property type="match status" value="1"/>
</dbReference>
<evidence type="ECO:0000256" key="8">
    <source>
        <dbReference type="ARBA" id="ARBA00023014"/>
    </source>
</evidence>
<dbReference type="Gene3D" id="3.40.640.10">
    <property type="entry name" value="Type I PLP-dependent aspartate aminotransferase-like (Major domain)"/>
    <property type="match status" value="1"/>
</dbReference>
<accession>A0ABU3WXH3</accession>
<gene>
    <name evidence="12" type="primary">nifS</name>
    <name evidence="9" type="synonym">iscS</name>
    <name evidence="12" type="ORF">F8E02_00420</name>
</gene>
<sequence length="400" mass="42905">MSNQDQRPVYMDHAATTFTKPEVLAAMEPYFSRYFGNPSSLYRFAGEPRKGVEAARGQVAAALGATPGEIYFCAGGSEADNWAIKGVALANHKRGDHIVTTAIEHHAVLHTCEWLEKQGFSVTYLPVDKFGRVDPGEVEEAITGRTILVSVMAANNEIGTVQPIARIGKIARDRGVLFHTDAVQAVGAVPIDVDAMGIDLLSLSAHKFYGPKGIGALYVRRGSRLENLVHGGGQERGRRAGTENVPGIVGLGRAIELATADIEGHNRRLAAMRDRLIRGVLDAIPDSRLNGHPTERLANNANFSFRYVEGESILLMLDARGIAASTGSACSSASLEPSHVLLATGLPHEEAHGSLRLTLGDANSEEDVDYVLEVLPDVIGRLRQISPLTPPAGKKVQEAE</sequence>
<dbReference type="EC" id="2.8.1.7" evidence="9"/>
<dbReference type="InterPro" id="IPR015422">
    <property type="entry name" value="PyrdxlP-dep_Trfase_small"/>
</dbReference>
<keyword evidence="8 9" id="KW-0411">Iron-sulfur</keyword>
<evidence type="ECO:0000256" key="9">
    <source>
        <dbReference type="HAMAP-Rule" id="MF_00331"/>
    </source>
</evidence>
<evidence type="ECO:0000256" key="4">
    <source>
        <dbReference type="ARBA" id="ARBA00022679"/>
    </source>
</evidence>
<keyword evidence="6 9" id="KW-0663">Pyridoxal phosphate</keyword>
<feature type="binding site" evidence="9">
    <location>
        <position position="242"/>
    </location>
    <ligand>
        <name>pyridoxal 5'-phosphate</name>
        <dbReference type="ChEBI" id="CHEBI:597326"/>
    </ligand>
</feature>
<dbReference type="InterPro" id="IPR015421">
    <property type="entry name" value="PyrdxlP-dep_Trfase_major"/>
</dbReference>
<feature type="binding site" evidence="9">
    <location>
        <begin position="76"/>
        <end position="77"/>
    </location>
    <ligand>
        <name>pyridoxal 5'-phosphate</name>
        <dbReference type="ChEBI" id="CHEBI:597326"/>
    </ligand>
</feature>
<evidence type="ECO:0000256" key="2">
    <source>
        <dbReference type="ARBA" id="ARBA00006490"/>
    </source>
</evidence>
<comment type="similarity">
    <text evidence="2 9">Belongs to the class-V pyridoxal-phosphate-dependent aminotransferase family. NifS/IscS subfamily.</text>
</comment>
<comment type="cofactor">
    <cofactor evidence="1 9 10">
        <name>pyridoxal 5'-phosphate</name>
        <dbReference type="ChEBI" id="CHEBI:597326"/>
    </cofactor>
</comment>
<organism evidence="12 13">
    <name type="scientific">Methanoculleus caldifontis</name>
    <dbReference type="NCBI Taxonomy" id="2651577"/>
    <lineage>
        <taxon>Archaea</taxon>
        <taxon>Methanobacteriati</taxon>
        <taxon>Methanobacteriota</taxon>
        <taxon>Stenosarchaea group</taxon>
        <taxon>Methanomicrobia</taxon>
        <taxon>Methanomicrobiales</taxon>
        <taxon>Methanomicrobiaceae</taxon>
        <taxon>Methanoculleus</taxon>
    </lineage>
</organism>
<dbReference type="GO" id="GO:0031071">
    <property type="term" value="F:cysteine desulfurase activity"/>
    <property type="evidence" value="ECO:0007669"/>
    <property type="project" value="UniProtKB-EC"/>
</dbReference>
<comment type="function">
    <text evidence="9">Master enzyme that delivers sulfur to a number of partners involved in Fe-S cluster assembly, tRNA modification or cofactor biosynthesis. Catalyzes the removal of elemental sulfur atoms from cysteine to produce alanine. Functions as a sulfur delivery protein for Fe-S cluster synthesis onto IscU, an Fe-S scaffold assembly protein, as well as other S acceptor proteins.</text>
</comment>
<feature type="binding site" evidence="9">
    <location>
        <begin position="204"/>
        <end position="206"/>
    </location>
    <ligand>
        <name>pyridoxal 5'-phosphate</name>
        <dbReference type="ChEBI" id="CHEBI:597326"/>
    </ligand>
</feature>
<keyword evidence="7 9" id="KW-0408">Iron</keyword>
<evidence type="ECO:0000259" key="11">
    <source>
        <dbReference type="Pfam" id="PF00266"/>
    </source>
</evidence>
<feature type="binding site" evidence="9">
    <location>
        <position position="156"/>
    </location>
    <ligand>
        <name>pyridoxal 5'-phosphate</name>
        <dbReference type="ChEBI" id="CHEBI:597326"/>
    </ligand>
</feature>
<dbReference type="InterPro" id="IPR010240">
    <property type="entry name" value="Cys_deSase_IscS"/>
</dbReference>
<dbReference type="InterPro" id="IPR000192">
    <property type="entry name" value="Aminotrans_V_dom"/>
</dbReference>
<keyword evidence="4 9" id="KW-0808">Transferase</keyword>
<name>A0ABU3WXH3_9EURY</name>
<dbReference type="SUPFAM" id="SSF53383">
    <property type="entry name" value="PLP-dependent transferases"/>
    <property type="match status" value="1"/>
</dbReference>
<comment type="caution">
    <text evidence="12">The sequence shown here is derived from an EMBL/GenBank/DDBJ whole genome shotgun (WGS) entry which is preliminary data.</text>
</comment>
<dbReference type="PANTHER" id="PTHR11601">
    <property type="entry name" value="CYSTEINE DESULFURYLASE FAMILY MEMBER"/>
    <property type="match status" value="1"/>
</dbReference>
<dbReference type="InterPro" id="IPR016454">
    <property type="entry name" value="Cysteine_dSase"/>
</dbReference>
<keyword evidence="5 9" id="KW-0479">Metal-binding</keyword>
<feature type="domain" description="Aminotransferase class V" evidence="11">
    <location>
        <begin position="9"/>
        <end position="371"/>
    </location>
</feature>
<evidence type="ECO:0000256" key="7">
    <source>
        <dbReference type="ARBA" id="ARBA00023004"/>
    </source>
</evidence>
<feature type="binding site" evidence="9">
    <location>
        <position position="184"/>
    </location>
    <ligand>
        <name>pyridoxal 5'-phosphate</name>
        <dbReference type="ChEBI" id="CHEBI:597326"/>
    </ligand>
</feature>
<dbReference type="Gene3D" id="3.90.1150.10">
    <property type="entry name" value="Aspartate Aminotransferase, domain 1"/>
    <property type="match status" value="1"/>
</dbReference>
<dbReference type="Pfam" id="PF00266">
    <property type="entry name" value="Aminotran_5"/>
    <property type="match status" value="1"/>
</dbReference>
<dbReference type="InterPro" id="IPR015424">
    <property type="entry name" value="PyrdxlP-dep_Trfase"/>
</dbReference>
<reference evidence="12 13" key="1">
    <citation type="submission" date="2019-10" db="EMBL/GenBank/DDBJ databases">
        <title>Isolation and characterization of Methanoculleus sp. Wushi-C6 from a hot spring well.</title>
        <authorList>
            <person name="Chen S.-C."/>
            <person name="Lan Z.-H."/>
            <person name="You Y.-T."/>
            <person name="Lai M.-C."/>
        </authorList>
    </citation>
    <scope>NUCLEOTIDE SEQUENCE [LARGE SCALE GENOMIC DNA]</scope>
    <source>
        <strain evidence="12 13">Wushi-C6</strain>
    </source>
</reference>
<comment type="miscellaneous">
    <text evidence="9">In Archaea the pyridoxal phosphate cofactor is not covalently bound to Lys but ligated by other amino acids.</text>
</comment>
<dbReference type="PIRSF" id="PIRSF005572">
    <property type="entry name" value="NifS"/>
    <property type="match status" value="1"/>
</dbReference>
<keyword evidence="13" id="KW-1185">Reference proteome</keyword>
<comment type="pathway">
    <text evidence="9">Cofactor biosynthesis; iron-sulfur cluster biosynthesis.</text>
</comment>
<dbReference type="EMBL" id="WBKO01000001">
    <property type="protein sequence ID" value="MDV2480491.1"/>
    <property type="molecule type" value="Genomic_DNA"/>
</dbReference>
<dbReference type="InterPro" id="IPR020578">
    <property type="entry name" value="Aminotrans_V_PyrdxlP_BS"/>
</dbReference>
<dbReference type="PROSITE" id="PS00595">
    <property type="entry name" value="AA_TRANSFER_CLASS_5"/>
    <property type="match status" value="1"/>
</dbReference>
<dbReference type="NCBIfam" id="TIGR03402">
    <property type="entry name" value="FeS_nifS"/>
    <property type="match status" value="1"/>
</dbReference>
<comment type="subunit">
    <text evidence="9">Homodimer. Forms a heterotetramer with IscU, interacts with other sulfur acceptors.</text>
</comment>
<evidence type="ECO:0000256" key="1">
    <source>
        <dbReference type="ARBA" id="ARBA00001933"/>
    </source>
</evidence>
<evidence type="ECO:0000256" key="6">
    <source>
        <dbReference type="ARBA" id="ARBA00022898"/>
    </source>
</evidence>
<dbReference type="RefSeq" id="WP_317063457.1">
    <property type="nucleotide sequence ID" value="NZ_WBKO01000001.1"/>
</dbReference>
<evidence type="ECO:0000256" key="5">
    <source>
        <dbReference type="ARBA" id="ARBA00022723"/>
    </source>
</evidence>
<evidence type="ECO:0000256" key="10">
    <source>
        <dbReference type="RuleBase" id="RU004504"/>
    </source>
</evidence>
<dbReference type="Proteomes" id="UP001281203">
    <property type="component" value="Unassembled WGS sequence"/>
</dbReference>
<dbReference type="PANTHER" id="PTHR11601:SF34">
    <property type="entry name" value="CYSTEINE DESULFURASE"/>
    <property type="match status" value="1"/>
</dbReference>